<keyword evidence="2" id="KW-1185">Reference proteome</keyword>
<accession>A0ABN7MBN2</accession>
<sequence>MWGQVASEAVRTVNMNRFNHWESAHEWRLQPETIQP</sequence>
<proteinExistence type="predicted"/>
<comment type="caution">
    <text evidence="1">The sequence shown here is derived from an EMBL/GenBank/DDBJ whole genome shotgun (WGS) entry which is preliminary data.</text>
</comment>
<dbReference type="Proteomes" id="UP000675880">
    <property type="component" value="Unassembled WGS sequence"/>
</dbReference>
<gene>
    <name evidence="1" type="ORF">NSPZN2_60046</name>
</gene>
<reference evidence="1 2" key="1">
    <citation type="submission" date="2021-02" db="EMBL/GenBank/DDBJ databases">
        <authorList>
            <person name="Han P."/>
        </authorList>
    </citation>
    <scope>NUCLEOTIDE SEQUENCE [LARGE SCALE GENOMIC DNA]</scope>
    <source>
        <strain evidence="1">Candidatus Nitrospira sp. ZN2</strain>
    </source>
</reference>
<name>A0ABN7MBN2_9BACT</name>
<evidence type="ECO:0000313" key="2">
    <source>
        <dbReference type="Proteomes" id="UP000675880"/>
    </source>
</evidence>
<dbReference type="EMBL" id="CAJNBJ010000019">
    <property type="protein sequence ID" value="CAE6791837.1"/>
    <property type="molecule type" value="Genomic_DNA"/>
</dbReference>
<protein>
    <recommendedName>
        <fullName evidence="3">Transposase</fullName>
    </recommendedName>
</protein>
<evidence type="ECO:0008006" key="3">
    <source>
        <dbReference type="Google" id="ProtNLM"/>
    </source>
</evidence>
<evidence type="ECO:0000313" key="1">
    <source>
        <dbReference type="EMBL" id="CAE6791837.1"/>
    </source>
</evidence>
<organism evidence="1 2">
    <name type="scientific">Nitrospira defluvii</name>
    <dbReference type="NCBI Taxonomy" id="330214"/>
    <lineage>
        <taxon>Bacteria</taxon>
        <taxon>Pseudomonadati</taxon>
        <taxon>Nitrospirota</taxon>
        <taxon>Nitrospiria</taxon>
        <taxon>Nitrospirales</taxon>
        <taxon>Nitrospiraceae</taxon>
        <taxon>Nitrospira</taxon>
    </lineage>
</organism>